<gene>
    <name evidence="1" type="ORF">PENTCL1PPCAC_8080</name>
</gene>
<dbReference type="Proteomes" id="UP001432027">
    <property type="component" value="Unassembled WGS sequence"/>
</dbReference>
<reference evidence="1" key="1">
    <citation type="submission" date="2023-10" db="EMBL/GenBank/DDBJ databases">
        <title>Genome assembly of Pristionchus species.</title>
        <authorList>
            <person name="Yoshida K."/>
            <person name="Sommer R.J."/>
        </authorList>
    </citation>
    <scope>NUCLEOTIDE SEQUENCE</scope>
    <source>
        <strain evidence="1">RS0144</strain>
    </source>
</reference>
<proteinExistence type="predicted"/>
<organism evidence="1 2">
    <name type="scientific">Pristionchus entomophagus</name>
    <dbReference type="NCBI Taxonomy" id="358040"/>
    <lineage>
        <taxon>Eukaryota</taxon>
        <taxon>Metazoa</taxon>
        <taxon>Ecdysozoa</taxon>
        <taxon>Nematoda</taxon>
        <taxon>Chromadorea</taxon>
        <taxon>Rhabditida</taxon>
        <taxon>Rhabditina</taxon>
        <taxon>Diplogasteromorpha</taxon>
        <taxon>Diplogasteroidea</taxon>
        <taxon>Neodiplogasteridae</taxon>
        <taxon>Pristionchus</taxon>
    </lineage>
</organism>
<keyword evidence="2" id="KW-1185">Reference proteome</keyword>
<dbReference type="AlphaFoldDB" id="A0AAV5T0P1"/>
<feature type="non-terminal residue" evidence="1">
    <location>
        <position position="1"/>
    </location>
</feature>
<evidence type="ECO:0000313" key="2">
    <source>
        <dbReference type="Proteomes" id="UP001432027"/>
    </source>
</evidence>
<comment type="caution">
    <text evidence="1">The sequence shown here is derived from an EMBL/GenBank/DDBJ whole genome shotgun (WGS) entry which is preliminary data.</text>
</comment>
<dbReference type="EMBL" id="BTSX01000002">
    <property type="protein sequence ID" value="GMS85905.1"/>
    <property type="molecule type" value="Genomic_DNA"/>
</dbReference>
<accession>A0AAV5T0P1</accession>
<evidence type="ECO:0000313" key="1">
    <source>
        <dbReference type="EMBL" id="GMS85905.1"/>
    </source>
</evidence>
<protein>
    <submittedName>
        <fullName evidence="1">Uncharacterized protein</fullName>
    </submittedName>
</protein>
<name>A0AAV5T0P1_9BILA</name>
<sequence>ITKKHNHLSLDTNESILGHKLPKSIREGTIEIGYFSILGIGSLLQVLLKFVMGEELKELLLHFGESFEQFLRVLVQALEHLETCSNAYINVRELGSVRIPTGGRLLECSLEECEVLSLGWKVGRLVECRLIAGRVSRIDEVPRRESGYEVGVLITEGIGQSCGEVVRTGVASLSGDVSEDGQGLCHLDSIHFKHGKSLEGETLLHSWPLFYLHLQPVVLQRDARDAEHHADWLATGEQIEVGQLVLRHG</sequence>